<reference evidence="4" key="1">
    <citation type="journal article" date="2019" name="Int. J. Syst. Evol. Microbiol.">
        <title>The Global Catalogue of Microorganisms (GCM) 10K type strain sequencing project: providing services to taxonomists for standard genome sequencing and annotation.</title>
        <authorList>
            <consortium name="The Broad Institute Genomics Platform"/>
            <consortium name="The Broad Institute Genome Sequencing Center for Infectious Disease"/>
            <person name="Wu L."/>
            <person name="Ma J."/>
        </authorList>
    </citation>
    <scope>NUCLEOTIDE SEQUENCE [LARGE SCALE GENOMIC DNA]</scope>
    <source>
        <strain evidence="4">YJ-61-S</strain>
    </source>
</reference>
<feature type="domain" description="Phosphatidic acid phosphatase type 2/haloperoxidase" evidence="2">
    <location>
        <begin position="315"/>
        <end position="439"/>
    </location>
</feature>
<feature type="chain" id="PRO_5045652959" evidence="1">
    <location>
        <begin position="25"/>
        <end position="455"/>
    </location>
</feature>
<keyword evidence="3" id="KW-0560">Oxidoreductase</keyword>
<dbReference type="EMBL" id="JBHSFV010000004">
    <property type="protein sequence ID" value="MFC4634051.1"/>
    <property type="molecule type" value="Genomic_DNA"/>
</dbReference>
<dbReference type="GO" id="GO:0004601">
    <property type="term" value="F:peroxidase activity"/>
    <property type="evidence" value="ECO:0007669"/>
    <property type="project" value="UniProtKB-KW"/>
</dbReference>
<dbReference type="InterPro" id="IPR036938">
    <property type="entry name" value="PAP2/HPO_sf"/>
</dbReference>
<protein>
    <submittedName>
        <fullName evidence="3">Vanadium-dependent haloperoxidase</fullName>
        <ecNumber evidence="3">1.11.1.-</ecNumber>
    </submittedName>
</protein>
<proteinExistence type="predicted"/>
<dbReference type="Gene3D" id="1.10.606.20">
    <property type="match status" value="1"/>
</dbReference>
<organism evidence="3 4">
    <name type="scientific">Dokdonia ponticola</name>
    <dbReference type="NCBI Taxonomy" id="2041041"/>
    <lineage>
        <taxon>Bacteria</taxon>
        <taxon>Pseudomonadati</taxon>
        <taxon>Bacteroidota</taxon>
        <taxon>Flavobacteriia</taxon>
        <taxon>Flavobacteriales</taxon>
        <taxon>Flavobacteriaceae</taxon>
        <taxon>Dokdonia</taxon>
    </lineage>
</organism>
<dbReference type="PANTHER" id="PTHR34599">
    <property type="entry name" value="PEROXIDASE-RELATED"/>
    <property type="match status" value="1"/>
</dbReference>
<dbReference type="RefSeq" id="WP_379978275.1">
    <property type="nucleotide sequence ID" value="NZ_JBHSFV010000004.1"/>
</dbReference>
<dbReference type="InterPro" id="IPR000326">
    <property type="entry name" value="PAP2/HPO"/>
</dbReference>
<dbReference type="SUPFAM" id="SSF48317">
    <property type="entry name" value="Acid phosphatase/Vanadium-dependent haloperoxidase"/>
    <property type="match status" value="1"/>
</dbReference>
<name>A0ABV9HXL6_9FLAO</name>
<accession>A0ABV9HXL6</accession>
<evidence type="ECO:0000313" key="4">
    <source>
        <dbReference type="Proteomes" id="UP001596043"/>
    </source>
</evidence>
<evidence type="ECO:0000313" key="3">
    <source>
        <dbReference type="EMBL" id="MFC4634051.1"/>
    </source>
</evidence>
<dbReference type="Proteomes" id="UP001596043">
    <property type="component" value="Unassembled WGS sequence"/>
</dbReference>
<evidence type="ECO:0000259" key="2">
    <source>
        <dbReference type="Pfam" id="PF01569"/>
    </source>
</evidence>
<keyword evidence="3" id="KW-0575">Peroxidase</keyword>
<dbReference type="EC" id="1.11.1.-" evidence="3"/>
<dbReference type="InterPro" id="IPR052559">
    <property type="entry name" value="V-haloperoxidase"/>
</dbReference>
<keyword evidence="4" id="KW-1185">Reference proteome</keyword>
<dbReference type="CDD" id="cd03398">
    <property type="entry name" value="PAP2_haloperoxidase"/>
    <property type="match status" value="1"/>
</dbReference>
<keyword evidence="1" id="KW-0732">Signal</keyword>
<dbReference type="Pfam" id="PF01569">
    <property type="entry name" value="PAP2"/>
    <property type="match status" value="1"/>
</dbReference>
<feature type="signal peptide" evidence="1">
    <location>
        <begin position="1"/>
        <end position="24"/>
    </location>
</feature>
<sequence>MMTHTLISRCFGALLLVISFTACEEKPMEPIVITAEDFHTSVNNVTQVMIHDIFSPPQASRIYAYPNVAAYEILSSTNNEYNSLANQLTDFTAIPTPTTTENLNYELAALVAHIDLSRRLVFSEDKITPYRDSLYQLWNTKNPTEYTVSKTYGLAVADHVAAWMDGDMYKETRTMPKFSVITDDPSRWQPTPPSYGDGIEPHWNKIRPFVIDSASQFKPVPPPAYSMDENSDFYKELKEVYDISESITAKGDDAEEIAIAQFWDCNPYVSVTRGHLMFATKKITPGAHWIGIAKIASRNAGHDVMQTMYTYTKTSLAIADAFISCWDEKYRSNLVRPETLINEHFNDNWQPILQTPPFPEYVSGHSVVSGAAAEALTSIFGDGFSFIDDTELPFGLPVRSFSSFRDAASEAAVSRLYGGIHYRAAVDNGLVQGKNIGRFVNATLKMKVNKDQVSN</sequence>
<comment type="caution">
    <text evidence="3">The sequence shown here is derived from an EMBL/GenBank/DDBJ whole genome shotgun (WGS) entry which is preliminary data.</text>
</comment>
<gene>
    <name evidence="3" type="ORF">ACFO3O_09040</name>
</gene>
<evidence type="ECO:0000256" key="1">
    <source>
        <dbReference type="SAM" id="SignalP"/>
    </source>
</evidence>
<dbReference type="PANTHER" id="PTHR34599:SF2">
    <property type="entry name" value="TRAF-TYPE DOMAIN-CONTAINING PROTEIN"/>
    <property type="match status" value="1"/>
</dbReference>